<reference evidence="1 2" key="1">
    <citation type="submission" date="2018-06" db="EMBL/GenBank/DDBJ databases">
        <title>Extensive metabolic versatility and redundancy in microbially diverse, dynamic hydrothermal sediments.</title>
        <authorList>
            <person name="Dombrowski N."/>
            <person name="Teske A."/>
            <person name="Baker B.J."/>
        </authorList>
    </citation>
    <scope>NUCLEOTIDE SEQUENCE [LARGE SCALE GENOMIC DNA]</scope>
    <source>
        <strain evidence="1">B79_G16</strain>
    </source>
</reference>
<protein>
    <recommendedName>
        <fullName evidence="3">DUF721 domain-containing protein</fullName>
    </recommendedName>
</protein>
<dbReference type="AlphaFoldDB" id="A0A420ZDJ9"/>
<dbReference type="Pfam" id="PF05258">
    <property type="entry name" value="DciA"/>
    <property type="match status" value="1"/>
</dbReference>
<dbReference type="EMBL" id="QMNG01000002">
    <property type="protein sequence ID" value="RLC37631.1"/>
    <property type="molecule type" value="Genomic_DNA"/>
</dbReference>
<proteinExistence type="predicted"/>
<dbReference type="InterPro" id="IPR007922">
    <property type="entry name" value="DciA-like"/>
</dbReference>
<organism evidence="1 2">
    <name type="scientific">candidate division Kazan bacterium</name>
    <dbReference type="NCBI Taxonomy" id="2202143"/>
    <lineage>
        <taxon>Bacteria</taxon>
        <taxon>Bacteria division Kazan-3B-28</taxon>
    </lineage>
</organism>
<dbReference type="Proteomes" id="UP000281261">
    <property type="component" value="Unassembled WGS sequence"/>
</dbReference>
<gene>
    <name evidence="1" type="ORF">DRH29_00860</name>
</gene>
<name>A0A420ZDJ9_UNCK3</name>
<evidence type="ECO:0008006" key="3">
    <source>
        <dbReference type="Google" id="ProtNLM"/>
    </source>
</evidence>
<evidence type="ECO:0000313" key="2">
    <source>
        <dbReference type="Proteomes" id="UP000281261"/>
    </source>
</evidence>
<sequence>MFQPLKEILSKKPRQDSFGVEVNVCDLWHKYANQVFLSKIIDSQEAISFREGILVISVNNSMFLNEIKRKTPRIVKKINKELKKENKEIKEIKYR</sequence>
<accession>A0A420ZDJ9</accession>
<evidence type="ECO:0000313" key="1">
    <source>
        <dbReference type="EMBL" id="RLC37631.1"/>
    </source>
</evidence>
<comment type="caution">
    <text evidence="1">The sequence shown here is derived from an EMBL/GenBank/DDBJ whole genome shotgun (WGS) entry which is preliminary data.</text>
</comment>